<dbReference type="InterPro" id="IPR001304">
    <property type="entry name" value="C-type_lectin-like"/>
</dbReference>
<proteinExistence type="predicted"/>
<evidence type="ECO:0000313" key="2">
    <source>
        <dbReference type="Ensembl" id="ENSHBUP00000018317.1"/>
    </source>
</evidence>
<dbReference type="Proteomes" id="UP000264840">
    <property type="component" value="Unplaced"/>
</dbReference>
<keyword evidence="3" id="KW-1185">Reference proteome</keyword>
<dbReference type="CDD" id="cd00037">
    <property type="entry name" value="CLECT"/>
    <property type="match status" value="1"/>
</dbReference>
<protein>
    <recommendedName>
        <fullName evidence="1">C-type lectin domain-containing protein</fullName>
    </recommendedName>
</protein>
<dbReference type="InterPro" id="IPR050111">
    <property type="entry name" value="C-type_lectin/snaclec_domain"/>
</dbReference>
<dbReference type="InterPro" id="IPR016186">
    <property type="entry name" value="C-type_lectin-like/link_sf"/>
</dbReference>
<dbReference type="GeneTree" id="ENSGT00980000199528"/>
<name>A0A3Q3CB72_HAPBU</name>
<dbReference type="Ensembl" id="ENSHBUT00000027316.1">
    <property type="protein sequence ID" value="ENSHBUP00000018317.1"/>
    <property type="gene ID" value="ENSHBUG00000020422.1"/>
</dbReference>
<organism evidence="2 3">
    <name type="scientific">Haplochromis burtoni</name>
    <name type="common">Burton's mouthbrooder</name>
    <name type="synonym">Chromis burtoni</name>
    <dbReference type="NCBI Taxonomy" id="8153"/>
    <lineage>
        <taxon>Eukaryota</taxon>
        <taxon>Metazoa</taxon>
        <taxon>Chordata</taxon>
        <taxon>Craniata</taxon>
        <taxon>Vertebrata</taxon>
        <taxon>Euteleostomi</taxon>
        <taxon>Actinopterygii</taxon>
        <taxon>Neopterygii</taxon>
        <taxon>Teleostei</taxon>
        <taxon>Neoteleostei</taxon>
        <taxon>Acanthomorphata</taxon>
        <taxon>Ovalentaria</taxon>
        <taxon>Cichlomorphae</taxon>
        <taxon>Cichliformes</taxon>
        <taxon>Cichlidae</taxon>
        <taxon>African cichlids</taxon>
        <taxon>Pseudocrenilabrinae</taxon>
        <taxon>Haplochromini</taxon>
        <taxon>Haplochromis</taxon>
    </lineage>
</organism>
<reference evidence="2" key="2">
    <citation type="submission" date="2025-09" db="UniProtKB">
        <authorList>
            <consortium name="Ensembl"/>
        </authorList>
    </citation>
    <scope>IDENTIFICATION</scope>
</reference>
<dbReference type="OMA" id="CNDLECQ"/>
<accession>A0A3Q3CB72</accession>
<dbReference type="SMART" id="SM00034">
    <property type="entry name" value="CLECT"/>
    <property type="match status" value="1"/>
</dbReference>
<sequence length="138" mass="15971">MTLSSCWFWVLYRLQMNKKYIYCVVTVPNPWYSYSCYMHNAVTMTWADAELHCVSEGPNLVSIHGENVFTWIGLGDIHKEGRWMWSDGSQVSFELWGQGKETSAHINFGPDVICNDLECQKKPPFFCMCNSHCWSLGI</sequence>
<dbReference type="Pfam" id="PF00059">
    <property type="entry name" value="Lectin_C"/>
    <property type="match status" value="1"/>
</dbReference>
<dbReference type="STRING" id="8153.ENSHBUP00000018317"/>
<feature type="domain" description="C-type lectin" evidence="1">
    <location>
        <begin position="32"/>
        <end position="128"/>
    </location>
</feature>
<dbReference type="InterPro" id="IPR016187">
    <property type="entry name" value="CTDL_fold"/>
</dbReference>
<evidence type="ECO:0000259" key="1">
    <source>
        <dbReference type="PROSITE" id="PS50041"/>
    </source>
</evidence>
<dbReference type="AlphaFoldDB" id="A0A3Q3CB72"/>
<dbReference type="Gene3D" id="3.10.100.10">
    <property type="entry name" value="Mannose-Binding Protein A, subunit A"/>
    <property type="match status" value="2"/>
</dbReference>
<evidence type="ECO:0000313" key="3">
    <source>
        <dbReference type="Proteomes" id="UP000264840"/>
    </source>
</evidence>
<reference evidence="2" key="1">
    <citation type="submission" date="2025-08" db="UniProtKB">
        <authorList>
            <consortium name="Ensembl"/>
        </authorList>
    </citation>
    <scope>IDENTIFICATION</scope>
</reference>
<dbReference type="PROSITE" id="PS50041">
    <property type="entry name" value="C_TYPE_LECTIN_2"/>
    <property type="match status" value="1"/>
</dbReference>
<dbReference type="SUPFAM" id="SSF56436">
    <property type="entry name" value="C-type lectin-like"/>
    <property type="match status" value="1"/>
</dbReference>
<dbReference type="PANTHER" id="PTHR22803">
    <property type="entry name" value="MANNOSE, PHOSPHOLIPASE, LECTIN RECEPTOR RELATED"/>
    <property type="match status" value="1"/>
</dbReference>